<dbReference type="InterPro" id="IPR036457">
    <property type="entry name" value="PPM-type-like_dom_sf"/>
</dbReference>
<keyword evidence="4" id="KW-0479">Metal-binding</keyword>
<evidence type="ECO:0000256" key="8">
    <source>
        <dbReference type="ARBA" id="ARBA00023211"/>
    </source>
</evidence>
<gene>
    <name evidence="10" type="ORF">WICPIJ_008333</name>
</gene>
<keyword evidence="6" id="KW-0460">Magnesium</keyword>
<dbReference type="Proteomes" id="UP000774326">
    <property type="component" value="Unassembled WGS sequence"/>
</dbReference>
<protein>
    <recommendedName>
        <fullName evidence="3">protein-serine/threonine phosphatase</fullName>
        <ecNumber evidence="3">3.1.3.16</ecNumber>
    </recommendedName>
</protein>
<dbReference type="PROSITE" id="PS51746">
    <property type="entry name" value="PPM_2"/>
    <property type="match status" value="1"/>
</dbReference>
<dbReference type="GO" id="GO:0004722">
    <property type="term" value="F:protein serine/threonine phosphatase activity"/>
    <property type="evidence" value="ECO:0007669"/>
    <property type="project" value="UniProtKB-EC"/>
</dbReference>
<organism evidence="10 11">
    <name type="scientific">Wickerhamomyces pijperi</name>
    <name type="common">Yeast</name>
    <name type="synonym">Pichia pijperi</name>
    <dbReference type="NCBI Taxonomy" id="599730"/>
    <lineage>
        <taxon>Eukaryota</taxon>
        <taxon>Fungi</taxon>
        <taxon>Dikarya</taxon>
        <taxon>Ascomycota</taxon>
        <taxon>Saccharomycotina</taxon>
        <taxon>Saccharomycetes</taxon>
        <taxon>Phaffomycetales</taxon>
        <taxon>Wickerhamomycetaceae</taxon>
        <taxon>Wickerhamomyces</taxon>
    </lineage>
</organism>
<evidence type="ECO:0000256" key="4">
    <source>
        <dbReference type="ARBA" id="ARBA00022723"/>
    </source>
</evidence>
<proteinExistence type="inferred from homology"/>
<accession>A0A9P8PXS1</accession>
<evidence type="ECO:0000256" key="5">
    <source>
        <dbReference type="ARBA" id="ARBA00022801"/>
    </source>
</evidence>
<evidence type="ECO:0000313" key="10">
    <source>
        <dbReference type="EMBL" id="KAH3680291.1"/>
    </source>
</evidence>
<dbReference type="InterPro" id="IPR001932">
    <property type="entry name" value="PPM-type_phosphatase-like_dom"/>
</dbReference>
<evidence type="ECO:0000256" key="2">
    <source>
        <dbReference type="ARBA" id="ARBA00006702"/>
    </source>
</evidence>
<evidence type="ECO:0000256" key="7">
    <source>
        <dbReference type="ARBA" id="ARBA00022912"/>
    </source>
</evidence>
<evidence type="ECO:0000313" key="11">
    <source>
        <dbReference type="Proteomes" id="UP000774326"/>
    </source>
</evidence>
<evidence type="ECO:0000256" key="3">
    <source>
        <dbReference type="ARBA" id="ARBA00013081"/>
    </source>
</evidence>
<dbReference type="PANTHER" id="PTHR13832:SF803">
    <property type="entry name" value="PROTEIN PHOSPHATASE 1G"/>
    <property type="match status" value="1"/>
</dbReference>
<reference evidence="10" key="1">
    <citation type="journal article" date="2021" name="Open Biol.">
        <title>Shared evolutionary footprints suggest mitochondrial oxidative damage underlies multiple complex I losses in fungi.</title>
        <authorList>
            <person name="Schikora-Tamarit M.A."/>
            <person name="Marcet-Houben M."/>
            <person name="Nosek J."/>
            <person name="Gabaldon T."/>
        </authorList>
    </citation>
    <scope>NUCLEOTIDE SEQUENCE</scope>
    <source>
        <strain evidence="10">CBS2887</strain>
    </source>
</reference>
<evidence type="ECO:0000256" key="6">
    <source>
        <dbReference type="ARBA" id="ARBA00022842"/>
    </source>
</evidence>
<dbReference type="SUPFAM" id="SSF81606">
    <property type="entry name" value="PP2C-like"/>
    <property type="match status" value="1"/>
</dbReference>
<comment type="cofactor">
    <cofactor evidence="1">
        <name>Mn(2+)</name>
        <dbReference type="ChEBI" id="CHEBI:29035"/>
    </cofactor>
</comment>
<reference evidence="10" key="2">
    <citation type="submission" date="2021-01" db="EMBL/GenBank/DDBJ databases">
        <authorList>
            <person name="Schikora-Tamarit M.A."/>
        </authorList>
    </citation>
    <scope>NUCLEOTIDE SEQUENCE</scope>
    <source>
        <strain evidence="10">CBS2887</strain>
    </source>
</reference>
<dbReference type="EC" id="3.1.3.16" evidence="3"/>
<sequence>MGQFASHPISDKELSHTSDQRFSYAVGTMQGYRLTQEDSHLSHFYQSIEFQTIDNTLITIDIKIFAVLDGHGGDESSKFLGENLSGYVMDEIIKRETVENLQRFQTNEALIIHKLQNSFIVADSHLYSHLHPHSHMQRSHGWKRNNSGSTAIMAVIINNEDLYTVNSGDSRLILSYDGTAKSLSFDHKPNHIGELIRINDADGSVSYNRVGGILALSRAFGDFNFKMREVVNHNYDFTTAGSRPESLCDGVVSQRPIVSLSSASTQVTCFPEVTLYKLSAHVEFIILACDGIYDVFSNQDLVGFIRKELAKGKDLEACIETVMEECLDRSDEETGRGFDNMTMFLVACQLGKKAHSVMESSASSDALSQDLDKLSINSRLPVVSAARKEKEYEETEMYHEWAERIREKVKRELGLD</sequence>
<name>A0A9P8PXS1_WICPI</name>
<evidence type="ECO:0000259" key="9">
    <source>
        <dbReference type="PROSITE" id="PS51746"/>
    </source>
</evidence>
<keyword evidence="7" id="KW-0904">Protein phosphatase</keyword>
<keyword evidence="5" id="KW-0378">Hydrolase</keyword>
<dbReference type="PANTHER" id="PTHR13832">
    <property type="entry name" value="PROTEIN PHOSPHATASE 2C"/>
    <property type="match status" value="1"/>
</dbReference>
<evidence type="ECO:0000256" key="1">
    <source>
        <dbReference type="ARBA" id="ARBA00001936"/>
    </source>
</evidence>
<dbReference type="EMBL" id="JAEUBG010004756">
    <property type="protein sequence ID" value="KAH3680291.1"/>
    <property type="molecule type" value="Genomic_DNA"/>
</dbReference>
<dbReference type="AlphaFoldDB" id="A0A9P8PXS1"/>
<dbReference type="OrthoDB" id="10264738at2759"/>
<dbReference type="Pfam" id="PF00481">
    <property type="entry name" value="PP2C"/>
    <property type="match status" value="1"/>
</dbReference>
<dbReference type="CDD" id="cd00143">
    <property type="entry name" value="PP2Cc"/>
    <property type="match status" value="1"/>
</dbReference>
<feature type="domain" description="PPM-type phosphatase" evidence="9">
    <location>
        <begin position="23"/>
        <end position="348"/>
    </location>
</feature>
<dbReference type="Gene3D" id="3.60.40.10">
    <property type="entry name" value="PPM-type phosphatase domain"/>
    <property type="match status" value="1"/>
</dbReference>
<comment type="caution">
    <text evidence="10">The sequence shown here is derived from an EMBL/GenBank/DDBJ whole genome shotgun (WGS) entry which is preliminary data.</text>
</comment>
<dbReference type="InterPro" id="IPR015655">
    <property type="entry name" value="PP2C"/>
</dbReference>
<keyword evidence="11" id="KW-1185">Reference proteome</keyword>
<comment type="similarity">
    <text evidence="2">Belongs to the PP2C family.</text>
</comment>
<dbReference type="SMART" id="SM00332">
    <property type="entry name" value="PP2Cc"/>
    <property type="match status" value="1"/>
</dbReference>
<keyword evidence="8" id="KW-0464">Manganese</keyword>
<dbReference type="GO" id="GO:0046872">
    <property type="term" value="F:metal ion binding"/>
    <property type="evidence" value="ECO:0007669"/>
    <property type="project" value="UniProtKB-KW"/>
</dbReference>